<sequence length="51" mass="5844">MICHLTSSIIYGKFLKFAEKSTLENYAGTLAVNQNRSKRVQAIKIKSYHQI</sequence>
<name>M5IRY4_9BACT</name>
<dbReference type="EMBL" id="AMZQ01000007">
    <property type="protein sequence ID" value="EKU11408.1"/>
    <property type="molecule type" value="Genomic_DNA"/>
</dbReference>
<comment type="caution">
    <text evidence="1">The sequence shown here is derived from an EMBL/GenBank/DDBJ whole genome shotgun (WGS) entry which is preliminary data.</text>
</comment>
<dbReference type="AlphaFoldDB" id="M5IRY4"/>
<dbReference type="STRING" id="1244083.CSUNSWCD_2034"/>
<evidence type="ECO:0000313" key="2">
    <source>
        <dbReference type="Proteomes" id="UP000011939"/>
    </source>
</evidence>
<organism evidence="1 2">
    <name type="scientific">Campylobacter showae CSUNSWCD</name>
    <dbReference type="NCBI Taxonomy" id="1244083"/>
    <lineage>
        <taxon>Bacteria</taxon>
        <taxon>Pseudomonadati</taxon>
        <taxon>Campylobacterota</taxon>
        <taxon>Epsilonproteobacteria</taxon>
        <taxon>Campylobacterales</taxon>
        <taxon>Campylobacteraceae</taxon>
        <taxon>Campylobacter</taxon>
    </lineage>
</organism>
<protein>
    <submittedName>
        <fullName evidence="1">Uncharacterized protein</fullName>
    </submittedName>
</protein>
<dbReference type="PATRIC" id="fig|1244083.3.peg.1276"/>
<evidence type="ECO:0000313" key="1">
    <source>
        <dbReference type="EMBL" id="EKU11408.1"/>
    </source>
</evidence>
<gene>
    <name evidence="1" type="ORF">CSUNSWCD_2034</name>
</gene>
<accession>M5IRY4</accession>
<reference evidence="1 2" key="1">
    <citation type="journal article" date="2013" name="Genome Announc.">
        <title>Genome Sequence of Campylobacter showae UNSWCD, Isolated from a Patient with Crohn's Disease.</title>
        <authorList>
            <person name="Tay A.P."/>
            <person name="Kaakoush N.O."/>
            <person name="Deshpande N.P."/>
            <person name="Chen Z."/>
            <person name="Mitchell H."/>
            <person name="Wilkins M.R."/>
        </authorList>
    </citation>
    <scope>NUCLEOTIDE SEQUENCE [LARGE SCALE GENOMIC DNA]</scope>
    <source>
        <strain evidence="1 2">CSUNSWCD</strain>
    </source>
</reference>
<dbReference type="Proteomes" id="UP000011939">
    <property type="component" value="Unassembled WGS sequence"/>
</dbReference>
<proteinExistence type="predicted"/>